<comment type="similarity">
    <text evidence="1">Belongs to the Bcl-2 family.</text>
</comment>
<dbReference type="InterPro" id="IPR026298">
    <property type="entry name" value="Bcl-2_fam"/>
</dbReference>
<dbReference type="InterPro" id="IPR046371">
    <property type="entry name" value="Bcl-2_BH1-3"/>
</dbReference>
<keyword evidence="3" id="KW-0472">Membrane</keyword>
<evidence type="ECO:0000259" key="4">
    <source>
        <dbReference type="Pfam" id="PF00452"/>
    </source>
</evidence>
<dbReference type="SUPFAM" id="SSF56854">
    <property type="entry name" value="Bcl-2 inhibitors of programmed cell death"/>
    <property type="match status" value="1"/>
</dbReference>
<keyword evidence="2" id="KW-0053">Apoptosis</keyword>
<dbReference type="GO" id="GO:0001836">
    <property type="term" value="P:release of cytochrome c from mitochondria"/>
    <property type="evidence" value="ECO:0007669"/>
    <property type="project" value="TreeGrafter"/>
</dbReference>
<name>A0A2L2YJL5_PARTP</name>
<evidence type="ECO:0000256" key="2">
    <source>
        <dbReference type="ARBA" id="ARBA00022703"/>
    </source>
</evidence>
<protein>
    <submittedName>
        <fullName evidence="5">Apoptosis regulator Bcl-2</fullName>
    </submittedName>
</protein>
<dbReference type="Pfam" id="PF00452">
    <property type="entry name" value="Bcl-2"/>
    <property type="match status" value="1"/>
</dbReference>
<dbReference type="PANTHER" id="PTHR11256">
    <property type="entry name" value="BCL-2 RELATED"/>
    <property type="match status" value="1"/>
</dbReference>
<dbReference type="InterPro" id="IPR036834">
    <property type="entry name" value="Bcl-2-like_sf"/>
</dbReference>
<dbReference type="AlphaFoldDB" id="A0A2L2YJL5"/>
<dbReference type="OrthoDB" id="6080198at2759"/>
<reference evidence="5" key="1">
    <citation type="journal article" date="2016" name="Mol. Ecol. Resour.">
        <title>Evaluation of the impact of RNA preservation methods of spiders for de novo transcriptome assembly.</title>
        <authorList>
            <person name="Kono N."/>
            <person name="Nakamura H."/>
            <person name="Ito Y."/>
            <person name="Tomita M."/>
            <person name="Arakawa K."/>
        </authorList>
    </citation>
    <scope>NUCLEOTIDE SEQUENCE</scope>
    <source>
        <tissue evidence="5">Whole body</tissue>
    </source>
</reference>
<dbReference type="PRINTS" id="PR01862">
    <property type="entry name" value="BCL2FAMILY"/>
</dbReference>
<proteinExistence type="evidence at transcript level"/>
<dbReference type="Gene3D" id="1.10.437.10">
    <property type="entry name" value="Blc2-like"/>
    <property type="match status" value="1"/>
</dbReference>
<dbReference type="EMBL" id="IAAA01037125">
    <property type="protein sequence ID" value="LAA08321.1"/>
    <property type="molecule type" value="mRNA"/>
</dbReference>
<dbReference type="PANTHER" id="PTHR11256:SF21">
    <property type="entry name" value="BCL-2 BCL-2 HOMOLOGY REGION 1-3 DOMAIN-CONTAINING PROTEIN"/>
    <property type="match status" value="1"/>
</dbReference>
<organism evidence="5">
    <name type="scientific">Parasteatoda tepidariorum</name>
    <name type="common">Common house spider</name>
    <name type="synonym">Achaearanea tepidariorum</name>
    <dbReference type="NCBI Taxonomy" id="114398"/>
    <lineage>
        <taxon>Eukaryota</taxon>
        <taxon>Metazoa</taxon>
        <taxon>Ecdysozoa</taxon>
        <taxon>Arthropoda</taxon>
        <taxon>Chelicerata</taxon>
        <taxon>Arachnida</taxon>
        <taxon>Araneae</taxon>
        <taxon>Araneomorphae</taxon>
        <taxon>Entelegynae</taxon>
        <taxon>Araneoidea</taxon>
        <taxon>Theridiidae</taxon>
        <taxon>Parasteatoda</taxon>
    </lineage>
</organism>
<dbReference type="GO" id="GO:0008630">
    <property type="term" value="P:intrinsic apoptotic signaling pathway in response to DNA damage"/>
    <property type="evidence" value="ECO:0007669"/>
    <property type="project" value="TreeGrafter"/>
</dbReference>
<sequence length="213" mass="24069">MAVPLYVPPGEINVGRALFHDFVHEEFEQQGLDDAAVIDNSNEDIVREHMAMAQNLLNAEADGLGAGVPNIVLRTIGSDLRNLANDFARSPQRGEVRRHAYRVDLRSLTYEGFLTLLQEVFRHGINVYNIVALFYFVSDILIRAVKVELARIGINLFRWALQYISENVCRWVYEHGGWEKVIKQVMRGRNVAYVALGVLGVVAVWGIYKGIKS</sequence>
<evidence type="ECO:0000256" key="1">
    <source>
        <dbReference type="ARBA" id="ARBA00009458"/>
    </source>
</evidence>
<keyword evidence="3" id="KW-0812">Transmembrane</keyword>
<keyword evidence="3" id="KW-1133">Transmembrane helix</keyword>
<dbReference type="GO" id="GO:0051400">
    <property type="term" value="F:BH domain binding"/>
    <property type="evidence" value="ECO:0007669"/>
    <property type="project" value="TreeGrafter"/>
</dbReference>
<evidence type="ECO:0000313" key="5">
    <source>
        <dbReference type="EMBL" id="LAA08321.1"/>
    </source>
</evidence>
<dbReference type="GO" id="GO:0097192">
    <property type="term" value="P:extrinsic apoptotic signaling pathway in absence of ligand"/>
    <property type="evidence" value="ECO:0007669"/>
    <property type="project" value="TreeGrafter"/>
</dbReference>
<accession>A0A2L2YJL5</accession>
<dbReference type="PROSITE" id="PS50062">
    <property type="entry name" value="BCL2_FAMILY"/>
    <property type="match status" value="1"/>
</dbReference>
<dbReference type="GO" id="GO:0005741">
    <property type="term" value="C:mitochondrial outer membrane"/>
    <property type="evidence" value="ECO:0007669"/>
    <property type="project" value="TreeGrafter"/>
</dbReference>
<feature type="domain" description="Bcl-2 Bcl-2 homology region 1-3" evidence="4">
    <location>
        <begin position="80"/>
        <end position="178"/>
    </location>
</feature>
<feature type="transmembrane region" description="Helical" evidence="3">
    <location>
        <begin position="190"/>
        <end position="208"/>
    </location>
</feature>
<dbReference type="InterPro" id="IPR002475">
    <property type="entry name" value="Bcl2-like"/>
</dbReference>
<evidence type="ECO:0000256" key="3">
    <source>
        <dbReference type="SAM" id="Phobius"/>
    </source>
</evidence>
<dbReference type="GO" id="GO:0042981">
    <property type="term" value="P:regulation of apoptotic process"/>
    <property type="evidence" value="ECO:0007669"/>
    <property type="project" value="InterPro"/>
</dbReference>